<proteinExistence type="predicted"/>
<dbReference type="Proteomes" id="UP000887013">
    <property type="component" value="Unassembled WGS sequence"/>
</dbReference>
<organism evidence="1 2">
    <name type="scientific">Nephila pilipes</name>
    <name type="common">Giant wood spider</name>
    <name type="synonym">Nephila maculata</name>
    <dbReference type="NCBI Taxonomy" id="299642"/>
    <lineage>
        <taxon>Eukaryota</taxon>
        <taxon>Metazoa</taxon>
        <taxon>Ecdysozoa</taxon>
        <taxon>Arthropoda</taxon>
        <taxon>Chelicerata</taxon>
        <taxon>Arachnida</taxon>
        <taxon>Araneae</taxon>
        <taxon>Araneomorphae</taxon>
        <taxon>Entelegynae</taxon>
        <taxon>Araneoidea</taxon>
        <taxon>Nephilidae</taxon>
        <taxon>Nephila</taxon>
    </lineage>
</organism>
<reference evidence="1" key="1">
    <citation type="submission" date="2020-08" db="EMBL/GenBank/DDBJ databases">
        <title>Multicomponent nature underlies the extraordinary mechanical properties of spider dragline silk.</title>
        <authorList>
            <person name="Kono N."/>
            <person name="Nakamura H."/>
            <person name="Mori M."/>
            <person name="Yoshida Y."/>
            <person name="Ohtoshi R."/>
            <person name="Malay A.D."/>
            <person name="Moran D.A.P."/>
            <person name="Tomita M."/>
            <person name="Numata K."/>
            <person name="Arakawa K."/>
        </authorList>
    </citation>
    <scope>NUCLEOTIDE SEQUENCE</scope>
</reference>
<evidence type="ECO:0000313" key="2">
    <source>
        <dbReference type="Proteomes" id="UP000887013"/>
    </source>
</evidence>
<gene>
    <name evidence="1" type="primary">AVEN_101114_1</name>
    <name evidence="1" type="ORF">NPIL_106791</name>
</gene>
<evidence type="ECO:0000313" key="1">
    <source>
        <dbReference type="EMBL" id="GFT65760.1"/>
    </source>
</evidence>
<name>A0A8X6PGV5_NEPPI</name>
<comment type="caution">
    <text evidence="1">The sequence shown here is derived from an EMBL/GenBank/DDBJ whole genome shotgun (WGS) entry which is preliminary data.</text>
</comment>
<keyword evidence="2" id="KW-1185">Reference proteome</keyword>
<sequence length="134" mass="15209">MESVSSFTVRNTYEKEAGLKFTYYICHRNGVANPTLYRIRHAKASGFVKSDFACPGILTVSRRTIDAVTEINVQNQPVQEGHDIEVEKLHLTNDERSAPTSSFQLGNPKAKTLDKTREEYSLTKRFGLTKRKDL</sequence>
<dbReference type="AlphaFoldDB" id="A0A8X6PGV5"/>
<dbReference type="OrthoDB" id="6453320at2759"/>
<accession>A0A8X6PGV5</accession>
<protein>
    <submittedName>
        <fullName evidence="1">C2H2-type domain-containing protein</fullName>
    </submittedName>
</protein>
<dbReference type="EMBL" id="BMAW01019932">
    <property type="protein sequence ID" value="GFT65760.1"/>
    <property type="molecule type" value="Genomic_DNA"/>
</dbReference>